<feature type="domain" description="Helicase ATP-binding" evidence="13">
    <location>
        <begin position="1"/>
        <end position="72"/>
    </location>
</feature>
<evidence type="ECO:0000256" key="3">
    <source>
        <dbReference type="ARBA" id="ARBA00022741"/>
    </source>
</evidence>
<evidence type="ECO:0000256" key="4">
    <source>
        <dbReference type="ARBA" id="ARBA00022801"/>
    </source>
</evidence>
<dbReference type="GO" id="GO:0006260">
    <property type="term" value="P:DNA replication"/>
    <property type="evidence" value="ECO:0007669"/>
    <property type="project" value="InterPro"/>
</dbReference>
<feature type="non-terminal residue" evidence="15">
    <location>
        <position position="533"/>
    </location>
</feature>
<evidence type="ECO:0000256" key="6">
    <source>
        <dbReference type="ARBA" id="ARBA00022840"/>
    </source>
</evidence>
<comment type="similarity">
    <text evidence="2 11">Belongs to the helicase family. RecQ subfamily.</text>
</comment>
<dbReference type="EC" id="5.6.2.4" evidence="11"/>
<evidence type="ECO:0000256" key="5">
    <source>
        <dbReference type="ARBA" id="ARBA00022806"/>
    </source>
</evidence>
<dbReference type="InterPro" id="IPR018982">
    <property type="entry name" value="RQC_domain"/>
</dbReference>
<dbReference type="GO" id="GO:0005694">
    <property type="term" value="C:chromosome"/>
    <property type="evidence" value="ECO:0007669"/>
    <property type="project" value="TreeGrafter"/>
</dbReference>
<evidence type="ECO:0000313" key="15">
    <source>
        <dbReference type="EMBL" id="KAK7035990.1"/>
    </source>
</evidence>
<keyword evidence="5 11" id="KW-0347">Helicase</keyword>
<dbReference type="GO" id="GO:0005634">
    <property type="term" value="C:nucleus"/>
    <property type="evidence" value="ECO:0007669"/>
    <property type="project" value="UniProtKB-SubCell"/>
</dbReference>
<dbReference type="EMBL" id="JAWWNJ010000019">
    <property type="protein sequence ID" value="KAK7035990.1"/>
    <property type="molecule type" value="Genomic_DNA"/>
</dbReference>
<dbReference type="SUPFAM" id="SSF52540">
    <property type="entry name" value="P-loop containing nucleoside triphosphate hydrolases"/>
    <property type="match status" value="2"/>
</dbReference>
<comment type="caution">
    <text evidence="15">The sequence shown here is derived from an EMBL/GenBank/DDBJ whole genome shotgun (WGS) entry which is preliminary data.</text>
</comment>
<dbReference type="InterPro" id="IPR027417">
    <property type="entry name" value="P-loop_NTPase"/>
</dbReference>
<sequence length="533" mass="59629">MDLHHPSGQIGLIAIDEVHCIRTWGVDFRQQFSELRTLRNDFRGVPIITLTATAARADITAITGILQLKDTCIIRLPLNRPNLEYRGEHKNRSGIIYCTTKKTCDRVAQKLAKSGIKAEAYHAGLEVIVRQQVHNNWKQNQTQVVVATIAFGMGIDKDDVSFVIHYDMPKSPDEYAQQTGRAGRNGQPAVCIMYYTFREKKYIQNLYEMTSTGSLDGDSKRKISAMVDYCEDKVTCRRVLLLRYFGEHFEEKDCGKTCDNCVERDTLISRDLSTEGRLAIALVRGFEEKVTVSQCVDVFRGTTGRKKQLNRNPHYGAGRELSDNLANILFDKLLYMNILVEYKVFSNGHSHYYVKTGPGVKSIGDYTSNNSNQSIVVSFHATGKLKREARPKDDFMLADIPRITCSDIFSNYVDGQNLDVRPKLVVIRNPPSLFPGASSGLLPSDVLNEDRLNSESASGLEAASDLFSPAIAALAGSSSHTRIFTNRRGRLAGATGREPSEDDIQLLPSRSEGVESTRRQRVGRRPRSSYIGE</sequence>
<evidence type="ECO:0000256" key="10">
    <source>
        <dbReference type="ARBA" id="ARBA00034617"/>
    </source>
</evidence>
<keyword evidence="8" id="KW-0413">Isomerase</keyword>
<reference evidence="15 16" key="1">
    <citation type="journal article" date="2024" name="J Genomics">
        <title>Draft genome sequencing and assembly of Favolaschia claudopus CIRM-BRFM 2984 isolated from oak limbs.</title>
        <authorList>
            <person name="Navarro D."/>
            <person name="Drula E."/>
            <person name="Chaduli D."/>
            <person name="Cazenave R."/>
            <person name="Ahrendt S."/>
            <person name="Wang J."/>
            <person name="Lipzen A."/>
            <person name="Daum C."/>
            <person name="Barry K."/>
            <person name="Grigoriev I.V."/>
            <person name="Favel A."/>
            <person name="Rosso M.N."/>
            <person name="Martin F."/>
        </authorList>
    </citation>
    <scope>NUCLEOTIDE SEQUENCE [LARGE SCALE GENOMIC DNA]</scope>
    <source>
        <strain evidence="15 16">CIRM-BRFM 2984</strain>
    </source>
</reference>
<dbReference type="CDD" id="cd18794">
    <property type="entry name" value="SF2_C_RecQ"/>
    <property type="match status" value="1"/>
</dbReference>
<dbReference type="GO" id="GO:0003677">
    <property type="term" value="F:DNA binding"/>
    <property type="evidence" value="ECO:0007669"/>
    <property type="project" value="UniProtKB-KW"/>
</dbReference>
<dbReference type="Gene3D" id="3.40.50.300">
    <property type="entry name" value="P-loop containing nucleotide triphosphate hydrolases"/>
    <property type="match status" value="2"/>
</dbReference>
<evidence type="ECO:0000256" key="7">
    <source>
        <dbReference type="ARBA" id="ARBA00023125"/>
    </source>
</evidence>
<dbReference type="GO" id="GO:0005737">
    <property type="term" value="C:cytoplasm"/>
    <property type="evidence" value="ECO:0007669"/>
    <property type="project" value="TreeGrafter"/>
</dbReference>
<keyword evidence="7" id="KW-0238">DNA-binding</keyword>
<dbReference type="PANTHER" id="PTHR13710:SF153">
    <property type="entry name" value="RECQ-LIKE DNA HELICASE BLM"/>
    <property type="match status" value="1"/>
</dbReference>
<dbReference type="PROSITE" id="PS51194">
    <property type="entry name" value="HELICASE_CTER"/>
    <property type="match status" value="1"/>
</dbReference>
<dbReference type="Proteomes" id="UP001362999">
    <property type="component" value="Unassembled WGS sequence"/>
</dbReference>
<dbReference type="GO" id="GO:0000724">
    <property type="term" value="P:double-strand break repair via homologous recombination"/>
    <property type="evidence" value="ECO:0007669"/>
    <property type="project" value="TreeGrafter"/>
</dbReference>
<dbReference type="Pfam" id="PF16124">
    <property type="entry name" value="RecQ_Zn_bind"/>
    <property type="match status" value="1"/>
</dbReference>
<evidence type="ECO:0000259" key="13">
    <source>
        <dbReference type="PROSITE" id="PS51192"/>
    </source>
</evidence>
<proteinExistence type="inferred from homology"/>
<evidence type="ECO:0000256" key="9">
    <source>
        <dbReference type="ARBA" id="ARBA00023242"/>
    </source>
</evidence>
<dbReference type="GO" id="GO:0009378">
    <property type="term" value="F:four-way junction helicase activity"/>
    <property type="evidence" value="ECO:0007669"/>
    <property type="project" value="TreeGrafter"/>
</dbReference>
<gene>
    <name evidence="15" type="ORF">R3P38DRAFT_2910071</name>
</gene>
<comment type="catalytic activity">
    <reaction evidence="11">
        <text>ATP + H2O = ADP + phosphate + H(+)</text>
        <dbReference type="Rhea" id="RHEA:13065"/>
        <dbReference type="ChEBI" id="CHEBI:15377"/>
        <dbReference type="ChEBI" id="CHEBI:15378"/>
        <dbReference type="ChEBI" id="CHEBI:30616"/>
        <dbReference type="ChEBI" id="CHEBI:43474"/>
        <dbReference type="ChEBI" id="CHEBI:456216"/>
    </reaction>
</comment>
<dbReference type="GO" id="GO:0016787">
    <property type="term" value="F:hydrolase activity"/>
    <property type="evidence" value="ECO:0007669"/>
    <property type="project" value="UniProtKB-KW"/>
</dbReference>
<keyword evidence="4 11" id="KW-0378">Hydrolase</keyword>
<evidence type="ECO:0000259" key="14">
    <source>
        <dbReference type="PROSITE" id="PS51194"/>
    </source>
</evidence>
<dbReference type="AlphaFoldDB" id="A0AAW0CBI2"/>
<evidence type="ECO:0000256" key="2">
    <source>
        <dbReference type="ARBA" id="ARBA00005446"/>
    </source>
</evidence>
<feature type="domain" description="Helicase C-terminal" evidence="14">
    <location>
        <begin position="77"/>
        <end position="227"/>
    </location>
</feature>
<dbReference type="PANTHER" id="PTHR13710">
    <property type="entry name" value="DNA HELICASE RECQ FAMILY MEMBER"/>
    <property type="match status" value="1"/>
</dbReference>
<keyword evidence="3 11" id="KW-0547">Nucleotide-binding</keyword>
<keyword evidence="16" id="KW-1185">Reference proteome</keyword>
<feature type="region of interest" description="Disordered" evidence="12">
    <location>
        <begin position="492"/>
        <end position="533"/>
    </location>
</feature>
<organism evidence="15 16">
    <name type="scientific">Favolaschia claudopus</name>
    <dbReference type="NCBI Taxonomy" id="2862362"/>
    <lineage>
        <taxon>Eukaryota</taxon>
        <taxon>Fungi</taxon>
        <taxon>Dikarya</taxon>
        <taxon>Basidiomycota</taxon>
        <taxon>Agaricomycotina</taxon>
        <taxon>Agaricomycetes</taxon>
        <taxon>Agaricomycetidae</taxon>
        <taxon>Agaricales</taxon>
        <taxon>Marasmiineae</taxon>
        <taxon>Mycenaceae</taxon>
        <taxon>Favolaschia</taxon>
    </lineage>
</organism>
<evidence type="ECO:0000256" key="8">
    <source>
        <dbReference type="ARBA" id="ARBA00023235"/>
    </source>
</evidence>
<accession>A0AAW0CBI2</accession>
<dbReference type="SMART" id="SM00490">
    <property type="entry name" value="HELICc"/>
    <property type="match status" value="1"/>
</dbReference>
<dbReference type="FunFam" id="3.40.50.300:FF:001456">
    <property type="entry name" value="ATP-dependent DNA helicase"/>
    <property type="match status" value="1"/>
</dbReference>
<dbReference type="Pfam" id="PF09382">
    <property type="entry name" value="RQC"/>
    <property type="match status" value="1"/>
</dbReference>
<dbReference type="SMART" id="SM00956">
    <property type="entry name" value="RQC"/>
    <property type="match status" value="1"/>
</dbReference>
<comment type="catalytic activity">
    <reaction evidence="10 11">
        <text>Couples ATP hydrolysis with the unwinding of duplex DNA by translocating in the 3'-5' direction.</text>
        <dbReference type="EC" id="5.6.2.4"/>
    </reaction>
</comment>
<evidence type="ECO:0000256" key="12">
    <source>
        <dbReference type="SAM" id="MobiDB-lite"/>
    </source>
</evidence>
<dbReference type="Pfam" id="PF00271">
    <property type="entry name" value="Helicase_C"/>
    <property type="match status" value="1"/>
</dbReference>
<dbReference type="InterPro" id="IPR036388">
    <property type="entry name" value="WH-like_DNA-bd_sf"/>
</dbReference>
<evidence type="ECO:0000313" key="16">
    <source>
        <dbReference type="Proteomes" id="UP001362999"/>
    </source>
</evidence>
<comment type="subcellular location">
    <subcellularLocation>
        <location evidence="1 11">Nucleus</location>
    </subcellularLocation>
</comment>
<dbReference type="InterPro" id="IPR014001">
    <property type="entry name" value="Helicase_ATP-bd"/>
</dbReference>
<dbReference type="InterPro" id="IPR001650">
    <property type="entry name" value="Helicase_C-like"/>
</dbReference>
<dbReference type="NCBIfam" id="TIGR00614">
    <property type="entry name" value="recQ_fam"/>
    <property type="match status" value="1"/>
</dbReference>
<name>A0AAW0CBI2_9AGAR</name>
<dbReference type="InterPro" id="IPR032284">
    <property type="entry name" value="RecQ_Zn-bd"/>
</dbReference>
<keyword evidence="9 11" id="KW-0539">Nucleus</keyword>
<evidence type="ECO:0000256" key="11">
    <source>
        <dbReference type="RuleBase" id="RU364117"/>
    </source>
</evidence>
<dbReference type="Gene3D" id="1.10.10.10">
    <property type="entry name" value="Winged helix-like DNA-binding domain superfamily/Winged helix DNA-binding domain"/>
    <property type="match status" value="1"/>
</dbReference>
<dbReference type="InterPro" id="IPR004589">
    <property type="entry name" value="DNA_helicase_ATP-dep_RecQ"/>
</dbReference>
<dbReference type="GO" id="GO:0005524">
    <property type="term" value="F:ATP binding"/>
    <property type="evidence" value="ECO:0007669"/>
    <property type="project" value="UniProtKB-KW"/>
</dbReference>
<dbReference type="GO" id="GO:0043138">
    <property type="term" value="F:3'-5' DNA helicase activity"/>
    <property type="evidence" value="ECO:0007669"/>
    <property type="project" value="UniProtKB-EC"/>
</dbReference>
<evidence type="ECO:0000256" key="1">
    <source>
        <dbReference type="ARBA" id="ARBA00004123"/>
    </source>
</evidence>
<dbReference type="PROSITE" id="PS51192">
    <property type="entry name" value="HELICASE_ATP_BIND_1"/>
    <property type="match status" value="1"/>
</dbReference>
<keyword evidence="6 11" id="KW-0067">ATP-binding</keyword>
<protein>
    <recommendedName>
        <fullName evidence="11">ATP-dependent DNA helicase</fullName>
        <ecNumber evidence="11">5.6.2.4</ecNumber>
    </recommendedName>
</protein>